<dbReference type="Pfam" id="PF07731">
    <property type="entry name" value="Cu-oxidase_2"/>
    <property type="match status" value="1"/>
</dbReference>
<evidence type="ECO:0000256" key="2">
    <source>
        <dbReference type="ARBA" id="ARBA00010609"/>
    </source>
</evidence>
<keyword evidence="7" id="KW-0186">Copper</keyword>
<keyword evidence="4" id="KW-0479">Metal-binding</keyword>
<feature type="domain" description="Plastocyanin-like" evidence="8">
    <location>
        <begin position="5"/>
        <end position="88"/>
    </location>
</feature>
<protein>
    <recommendedName>
        <fullName evidence="8">Plastocyanin-like domain-containing protein</fullName>
    </recommendedName>
</protein>
<dbReference type="InterPro" id="IPR045087">
    <property type="entry name" value="Cu-oxidase_fam"/>
</dbReference>
<dbReference type="PANTHER" id="PTHR11709:SF431">
    <property type="entry name" value="LACCASE-5"/>
    <property type="match status" value="1"/>
</dbReference>
<dbReference type="GO" id="GO:0016491">
    <property type="term" value="F:oxidoreductase activity"/>
    <property type="evidence" value="ECO:0007669"/>
    <property type="project" value="UniProtKB-KW"/>
</dbReference>
<dbReference type="InterPro" id="IPR033138">
    <property type="entry name" value="Cu_oxidase_CS"/>
</dbReference>
<keyword evidence="10" id="KW-1185">Reference proteome</keyword>
<dbReference type="EMBL" id="JABFAF010000010">
    <property type="protein sequence ID" value="MBA0867963.1"/>
    <property type="molecule type" value="Genomic_DNA"/>
</dbReference>
<keyword evidence="3" id="KW-0964">Secreted</keyword>
<keyword evidence="6" id="KW-0560">Oxidoreductase</keyword>
<evidence type="ECO:0000256" key="7">
    <source>
        <dbReference type="ARBA" id="ARBA00023008"/>
    </source>
</evidence>
<dbReference type="Gene3D" id="2.60.40.420">
    <property type="entry name" value="Cupredoxins - blue copper proteins"/>
    <property type="match status" value="1"/>
</dbReference>
<dbReference type="InterPro" id="IPR002355">
    <property type="entry name" value="Cu_oxidase_Cu_BS"/>
</dbReference>
<dbReference type="OrthoDB" id="997190at2759"/>
<dbReference type="InterPro" id="IPR008972">
    <property type="entry name" value="Cupredoxin"/>
</dbReference>
<dbReference type="PANTHER" id="PTHR11709">
    <property type="entry name" value="MULTI-COPPER OXIDASE"/>
    <property type="match status" value="1"/>
</dbReference>
<dbReference type="GO" id="GO:0005507">
    <property type="term" value="F:copper ion binding"/>
    <property type="evidence" value="ECO:0007669"/>
    <property type="project" value="InterPro"/>
</dbReference>
<dbReference type="GO" id="GO:0005576">
    <property type="term" value="C:extracellular region"/>
    <property type="evidence" value="ECO:0007669"/>
    <property type="project" value="UniProtKB-SubCell"/>
</dbReference>
<evidence type="ECO:0000259" key="8">
    <source>
        <dbReference type="Pfam" id="PF07731"/>
    </source>
</evidence>
<evidence type="ECO:0000256" key="4">
    <source>
        <dbReference type="ARBA" id="ARBA00022723"/>
    </source>
</evidence>
<evidence type="ECO:0000256" key="6">
    <source>
        <dbReference type="ARBA" id="ARBA00023002"/>
    </source>
</evidence>
<evidence type="ECO:0000256" key="5">
    <source>
        <dbReference type="ARBA" id="ARBA00022737"/>
    </source>
</evidence>
<keyword evidence="5" id="KW-0677">Repeat</keyword>
<sequence>MVTPENHPIHLHGYDFYFIAQGFRNFDPKKDTSKFKLVDPSMRNTVGVPVNGWAVIRFIADNPGVWIMHCHLDVHISWGLAMAFLVENGVGELQTIQLPPPDLPIC</sequence>
<organism evidence="9 10">
    <name type="scientific">Gossypium schwendimanii</name>
    <name type="common">Cotton</name>
    <dbReference type="NCBI Taxonomy" id="34291"/>
    <lineage>
        <taxon>Eukaryota</taxon>
        <taxon>Viridiplantae</taxon>
        <taxon>Streptophyta</taxon>
        <taxon>Embryophyta</taxon>
        <taxon>Tracheophyta</taxon>
        <taxon>Spermatophyta</taxon>
        <taxon>Magnoliopsida</taxon>
        <taxon>eudicotyledons</taxon>
        <taxon>Gunneridae</taxon>
        <taxon>Pentapetalae</taxon>
        <taxon>rosids</taxon>
        <taxon>malvids</taxon>
        <taxon>Malvales</taxon>
        <taxon>Malvaceae</taxon>
        <taxon>Malvoideae</taxon>
        <taxon>Gossypium</taxon>
    </lineage>
</organism>
<gene>
    <name evidence="9" type="ORF">Goshw_006652</name>
</gene>
<comment type="caution">
    <text evidence="9">The sequence shown here is derived from an EMBL/GenBank/DDBJ whole genome shotgun (WGS) entry which is preliminary data.</text>
</comment>
<proteinExistence type="inferred from homology"/>
<dbReference type="InterPro" id="IPR011706">
    <property type="entry name" value="Cu-oxidase_C"/>
</dbReference>
<dbReference type="PROSITE" id="PS00079">
    <property type="entry name" value="MULTICOPPER_OXIDASE1"/>
    <property type="match status" value="1"/>
</dbReference>
<evidence type="ECO:0000313" key="10">
    <source>
        <dbReference type="Proteomes" id="UP000593576"/>
    </source>
</evidence>
<name>A0A7J9MA44_GOSSC</name>
<accession>A0A7J9MA44</accession>
<comment type="subcellular location">
    <subcellularLocation>
        <location evidence="1">Secreted</location>
    </subcellularLocation>
</comment>
<dbReference type="Proteomes" id="UP000593576">
    <property type="component" value="Unassembled WGS sequence"/>
</dbReference>
<evidence type="ECO:0000313" key="9">
    <source>
        <dbReference type="EMBL" id="MBA0867963.1"/>
    </source>
</evidence>
<dbReference type="AlphaFoldDB" id="A0A7J9MA44"/>
<comment type="similarity">
    <text evidence="2">Belongs to the multicopper oxidase family.</text>
</comment>
<dbReference type="SUPFAM" id="SSF49503">
    <property type="entry name" value="Cupredoxins"/>
    <property type="match status" value="1"/>
</dbReference>
<evidence type="ECO:0000256" key="1">
    <source>
        <dbReference type="ARBA" id="ARBA00004613"/>
    </source>
</evidence>
<evidence type="ECO:0000256" key="3">
    <source>
        <dbReference type="ARBA" id="ARBA00022525"/>
    </source>
</evidence>
<reference evidence="9 10" key="1">
    <citation type="journal article" date="2019" name="Genome Biol. Evol.">
        <title>Insights into the evolution of the New World diploid cottons (Gossypium, subgenus Houzingenia) based on genome sequencing.</title>
        <authorList>
            <person name="Grover C.E."/>
            <person name="Arick M.A. 2nd"/>
            <person name="Thrash A."/>
            <person name="Conover J.L."/>
            <person name="Sanders W.S."/>
            <person name="Peterson D.G."/>
            <person name="Frelichowski J.E."/>
            <person name="Scheffler J.A."/>
            <person name="Scheffler B.E."/>
            <person name="Wendel J.F."/>
        </authorList>
    </citation>
    <scope>NUCLEOTIDE SEQUENCE [LARGE SCALE GENOMIC DNA]</scope>
    <source>
        <strain evidence="9">1</strain>
        <tissue evidence="9">Leaf</tissue>
    </source>
</reference>
<dbReference type="PROSITE" id="PS00080">
    <property type="entry name" value="MULTICOPPER_OXIDASE2"/>
    <property type="match status" value="1"/>
</dbReference>